<sequence length="245" mass="28425">MRIRQYLDDPSLHTHSSCDCSTITKYNHVRKDHTCKKFSPPIECPLMTDILFKKGKSAKNHPGNLHFRSRIEMKYELERSAFASSVAPEYPCRIEVLGKDTKCTVIKFLVDFYFEEVQKGNLRVLLWNEKLSWWSVLTDERTVRKKIENTVMGYIESTSLPHNEVTSRQHQGLLEPFSSFGECVRRDNPQHLEDFAQMLRSQGVENMRKRRKLPVVDNGIAGVNAKRSANVRDAKKNFITKQCFG</sequence>
<name>A0A7S0XPX3_9STRA</name>
<protein>
    <submittedName>
        <fullName evidence="1">Uncharacterized protein</fullName>
    </submittedName>
</protein>
<dbReference type="EMBL" id="HBFG01000454">
    <property type="protein sequence ID" value="CAD8728636.1"/>
    <property type="molecule type" value="Transcribed_RNA"/>
</dbReference>
<reference evidence="1" key="1">
    <citation type="submission" date="2021-01" db="EMBL/GenBank/DDBJ databases">
        <authorList>
            <person name="Corre E."/>
            <person name="Pelletier E."/>
            <person name="Niang G."/>
            <person name="Scheremetjew M."/>
            <person name="Finn R."/>
            <person name="Kale V."/>
            <person name="Holt S."/>
            <person name="Cochrane G."/>
            <person name="Meng A."/>
            <person name="Brown T."/>
            <person name="Cohen L."/>
        </authorList>
    </citation>
    <scope>NUCLEOTIDE SEQUENCE</scope>
    <source>
        <strain evidence="1">B596</strain>
    </source>
</reference>
<accession>A0A7S0XPX3</accession>
<organism evidence="1">
    <name type="scientific">Pseudo-nitzschia delicatissima</name>
    <dbReference type="NCBI Taxonomy" id="44447"/>
    <lineage>
        <taxon>Eukaryota</taxon>
        <taxon>Sar</taxon>
        <taxon>Stramenopiles</taxon>
        <taxon>Ochrophyta</taxon>
        <taxon>Bacillariophyta</taxon>
        <taxon>Bacillariophyceae</taxon>
        <taxon>Bacillariophycidae</taxon>
        <taxon>Bacillariales</taxon>
        <taxon>Bacillariaceae</taxon>
        <taxon>Pseudo-nitzschia</taxon>
    </lineage>
</organism>
<evidence type="ECO:0000313" key="1">
    <source>
        <dbReference type="EMBL" id="CAD8728636.1"/>
    </source>
</evidence>
<proteinExistence type="predicted"/>
<dbReference type="AlphaFoldDB" id="A0A7S0XPX3"/>
<gene>
    <name evidence="1" type="ORF">PDEL0327_LOCUS335</name>
</gene>